<name>A0A0C3ERF6_PILCF</name>
<evidence type="ECO:0000313" key="3">
    <source>
        <dbReference type="Proteomes" id="UP000054166"/>
    </source>
</evidence>
<dbReference type="HOGENOM" id="CLU_2469905_0_0_1"/>
<proteinExistence type="predicted"/>
<organism evidence="2 3">
    <name type="scientific">Piloderma croceum (strain F 1598)</name>
    <dbReference type="NCBI Taxonomy" id="765440"/>
    <lineage>
        <taxon>Eukaryota</taxon>
        <taxon>Fungi</taxon>
        <taxon>Dikarya</taxon>
        <taxon>Basidiomycota</taxon>
        <taxon>Agaricomycotina</taxon>
        <taxon>Agaricomycetes</taxon>
        <taxon>Agaricomycetidae</taxon>
        <taxon>Atheliales</taxon>
        <taxon>Atheliaceae</taxon>
        <taxon>Piloderma</taxon>
    </lineage>
</organism>
<dbReference type="Proteomes" id="UP000054166">
    <property type="component" value="Unassembled WGS sequence"/>
</dbReference>
<dbReference type="Gene3D" id="3.40.50.300">
    <property type="entry name" value="P-loop containing nucleotide triphosphate hydrolases"/>
    <property type="match status" value="1"/>
</dbReference>
<dbReference type="InterPro" id="IPR027417">
    <property type="entry name" value="P-loop_NTPase"/>
</dbReference>
<dbReference type="InterPro" id="IPR041679">
    <property type="entry name" value="DNA2/NAM7-like_C"/>
</dbReference>
<reference evidence="2 3" key="1">
    <citation type="submission" date="2014-04" db="EMBL/GenBank/DDBJ databases">
        <authorList>
            <consortium name="DOE Joint Genome Institute"/>
            <person name="Kuo A."/>
            <person name="Tarkka M."/>
            <person name="Buscot F."/>
            <person name="Kohler A."/>
            <person name="Nagy L.G."/>
            <person name="Floudas D."/>
            <person name="Copeland A."/>
            <person name="Barry K.W."/>
            <person name="Cichocki N."/>
            <person name="Veneault-Fourrey C."/>
            <person name="LaButti K."/>
            <person name="Lindquist E.A."/>
            <person name="Lipzen A."/>
            <person name="Lundell T."/>
            <person name="Morin E."/>
            <person name="Murat C."/>
            <person name="Sun H."/>
            <person name="Tunlid A."/>
            <person name="Henrissat B."/>
            <person name="Grigoriev I.V."/>
            <person name="Hibbett D.S."/>
            <person name="Martin F."/>
            <person name="Nordberg H.P."/>
            <person name="Cantor M.N."/>
            <person name="Hua S.X."/>
        </authorList>
    </citation>
    <scope>NUCLEOTIDE SEQUENCE [LARGE SCALE GENOMIC DNA]</scope>
    <source>
        <strain evidence="2 3">F 1598</strain>
    </source>
</reference>
<reference evidence="3" key="2">
    <citation type="submission" date="2015-01" db="EMBL/GenBank/DDBJ databases">
        <title>Evolutionary Origins and Diversification of the Mycorrhizal Mutualists.</title>
        <authorList>
            <consortium name="DOE Joint Genome Institute"/>
            <consortium name="Mycorrhizal Genomics Consortium"/>
            <person name="Kohler A."/>
            <person name="Kuo A."/>
            <person name="Nagy L.G."/>
            <person name="Floudas D."/>
            <person name="Copeland A."/>
            <person name="Barry K.W."/>
            <person name="Cichocki N."/>
            <person name="Veneault-Fourrey C."/>
            <person name="LaButti K."/>
            <person name="Lindquist E.A."/>
            <person name="Lipzen A."/>
            <person name="Lundell T."/>
            <person name="Morin E."/>
            <person name="Murat C."/>
            <person name="Riley R."/>
            <person name="Ohm R."/>
            <person name="Sun H."/>
            <person name="Tunlid A."/>
            <person name="Henrissat B."/>
            <person name="Grigoriev I.V."/>
            <person name="Hibbett D.S."/>
            <person name="Martin F."/>
        </authorList>
    </citation>
    <scope>NUCLEOTIDE SEQUENCE [LARGE SCALE GENOMIC DNA]</scope>
    <source>
        <strain evidence="3">F 1598</strain>
    </source>
</reference>
<feature type="domain" description="DNA2/NAM7 helicase-like C-terminal" evidence="1">
    <location>
        <begin position="16"/>
        <end position="68"/>
    </location>
</feature>
<gene>
    <name evidence="2" type="ORF">PILCRDRAFT_13827</name>
</gene>
<dbReference type="AlphaFoldDB" id="A0A0C3ERF6"/>
<dbReference type="Pfam" id="PF13087">
    <property type="entry name" value="AAA_12"/>
    <property type="match status" value="1"/>
</dbReference>
<protein>
    <recommendedName>
        <fullName evidence="1">DNA2/NAM7 helicase-like C-terminal domain-containing protein</fullName>
    </recommendedName>
</protein>
<sequence length="88" mass="10009">MSEPSVDPTQDTCIGDLVQNPAEATLVRQVTEVLLQSDVTESQIGVISLYRQQIKLLSYLLHDHKEIEILMQIVIKDVIRNALFLWFG</sequence>
<dbReference type="OrthoDB" id="6513042at2759"/>
<accession>A0A0C3ERF6</accession>
<evidence type="ECO:0000313" key="2">
    <source>
        <dbReference type="EMBL" id="KIM75140.1"/>
    </source>
</evidence>
<dbReference type="EMBL" id="KN833050">
    <property type="protein sequence ID" value="KIM75140.1"/>
    <property type="molecule type" value="Genomic_DNA"/>
</dbReference>
<evidence type="ECO:0000259" key="1">
    <source>
        <dbReference type="Pfam" id="PF13087"/>
    </source>
</evidence>
<keyword evidence="3" id="KW-1185">Reference proteome</keyword>
<dbReference type="InParanoid" id="A0A0C3ERF6"/>
<dbReference type="STRING" id="765440.A0A0C3ERF6"/>